<dbReference type="Proteomes" id="UP000001072">
    <property type="component" value="Unassembled WGS sequence"/>
</dbReference>
<organism evidence="3">
    <name type="scientific">Melampsora larici-populina (strain 98AG31 / pathotype 3-4-7)</name>
    <name type="common">Poplar leaf rust fungus</name>
    <dbReference type="NCBI Taxonomy" id="747676"/>
    <lineage>
        <taxon>Eukaryota</taxon>
        <taxon>Fungi</taxon>
        <taxon>Dikarya</taxon>
        <taxon>Basidiomycota</taxon>
        <taxon>Pucciniomycotina</taxon>
        <taxon>Pucciniomycetes</taxon>
        <taxon>Pucciniales</taxon>
        <taxon>Melampsoraceae</taxon>
        <taxon>Melampsora</taxon>
    </lineage>
</organism>
<dbReference type="VEuPathDB" id="FungiDB:MELLADRAFT_61520"/>
<reference evidence="3" key="1">
    <citation type="journal article" date="2011" name="Proc. Natl. Acad. Sci. U.S.A.">
        <title>Obligate biotrophy features unraveled by the genomic analysis of rust fungi.</title>
        <authorList>
            <person name="Duplessis S."/>
            <person name="Cuomo C.A."/>
            <person name="Lin Y.-C."/>
            <person name="Aerts A."/>
            <person name="Tisserant E."/>
            <person name="Veneault-Fourrey C."/>
            <person name="Joly D.L."/>
            <person name="Hacquard S."/>
            <person name="Amselem J."/>
            <person name="Cantarel B.L."/>
            <person name="Chiu R."/>
            <person name="Coutinho P.M."/>
            <person name="Feau N."/>
            <person name="Field M."/>
            <person name="Frey P."/>
            <person name="Gelhaye E."/>
            <person name="Goldberg J."/>
            <person name="Grabherr M.G."/>
            <person name="Kodira C.D."/>
            <person name="Kohler A."/>
            <person name="Kuees U."/>
            <person name="Lindquist E.A."/>
            <person name="Lucas S.M."/>
            <person name="Mago R."/>
            <person name="Mauceli E."/>
            <person name="Morin E."/>
            <person name="Murat C."/>
            <person name="Pangilinan J.L."/>
            <person name="Park R."/>
            <person name="Pearson M."/>
            <person name="Quesneville H."/>
            <person name="Rouhier N."/>
            <person name="Sakthikumar S."/>
            <person name="Salamov A.A."/>
            <person name="Schmutz J."/>
            <person name="Selles B."/>
            <person name="Shapiro H."/>
            <person name="Tanguay P."/>
            <person name="Tuskan G.A."/>
            <person name="Henrissat B."/>
            <person name="Van de Peer Y."/>
            <person name="Rouze P."/>
            <person name="Ellis J.G."/>
            <person name="Dodds P.N."/>
            <person name="Schein J.E."/>
            <person name="Zhong S."/>
            <person name="Hamelin R.C."/>
            <person name="Grigoriev I.V."/>
            <person name="Szabo L.J."/>
            <person name="Martin F."/>
        </authorList>
    </citation>
    <scope>NUCLEOTIDE SEQUENCE [LARGE SCALE GENOMIC DNA]</scope>
    <source>
        <strain evidence="3">98AG31 / pathotype 3-4-7</strain>
    </source>
</reference>
<protein>
    <recommendedName>
        <fullName evidence="1">RNase H type-1 domain-containing protein</fullName>
    </recommendedName>
</protein>
<dbReference type="RefSeq" id="XP_007407951.1">
    <property type="nucleotide sequence ID" value="XM_007407889.1"/>
</dbReference>
<keyword evidence="3" id="KW-1185">Reference proteome</keyword>
<dbReference type="Gene3D" id="3.30.420.10">
    <property type="entry name" value="Ribonuclease H-like superfamily/Ribonuclease H"/>
    <property type="match status" value="1"/>
</dbReference>
<dbReference type="InterPro" id="IPR002156">
    <property type="entry name" value="RNaseH_domain"/>
</dbReference>
<sequence>MAILRLLELPDSNPAAKLVKTIFKRNRKTHRSSIHQALAHPLNACRALPGLPEALDPVKGGLKTDDRITGLIHSSKEEAVIFTLQNITERPANTVISSSDGSHIPGKGVGAAALTLDANSLPLRIRIGEAENHTPYDAKLAGIQLAIANVRNTAPGDTQFFWFITDCQNAIQNITKPLKTQPGMSTCIQIRKSLNKLLTIFPRSKITIIWCLSSSGVQATIITDEAAKTATTLHQILTSAPSTAPIQKTIKANLQAAADQPPPEAAVT</sequence>
<evidence type="ECO:0000313" key="2">
    <source>
        <dbReference type="EMBL" id="EGG08977.1"/>
    </source>
</evidence>
<dbReference type="AlphaFoldDB" id="F4RF88"/>
<name>F4RF88_MELLP</name>
<feature type="domain" description="RNase H type-1" evidence="1">
    <location>
        <begin position="91"/>
        <end position="232"/>
    </location>
</feature>
<dbReference type="InterPro" id="IPR036397">
    <property type="entry name" value="RNaseH_sf"/>
</dbReference>
<dbReference type="GO" id="GO:0004523">
    <property type="term" value="F:RNA-DNA hybrid ribonuclease activity"/>
    <property type="evidence" value="ECO:0007669"/>
    <property type="project" value="InterPro"/>
</dbReference>
<dbReference type="HOGENOM" id="CLU_1038574_0_0_1"/>
<dbReference type="EMBL" id="GL883099">
    <property type="protein sequence ID" value="EGG08977.1"/>
    <property type="molecule type" value="Genomic_DNA"/>
</dbReference>
<dbReference type="InParanoid" id="F4RF88"/>
<evidence type="ECO:0000259" key="1">
    <source>
        <dbReference type="PROSITE" id="PS50879"/>
    </source>
</evidence>
<dbReference type="InterPro" id="IPR012337">
    <property type="entry name" value="RNaseH-like_sf"/>
</dbReference>
<gene>
    <name evidence="2" type="ORF">MELLADRAFT_61520</name>
</gene>
<dbReference type="KEGG" id="mlr:MELLADRAFT_61520"/>
<dbReference type="SUPFAM" id="SSF53098">
    <property type="entry name" value="Ribonuclease H-like"/>
    <property type="match status" value="1"/>
</dbReference>
<dbReference type="PROSITE" id="PS50879">
    <property type="entry name" value="RNASE_H_1"/>
    <property type="match status" value="1"/>
</dbReference>
<evidence type="ECO:0000313" key="3">
    <source>
        <dbReference type="Proteomes" id="UP000001072"/>
    </source>
</evidence>
<dbReference type="GO" id="GO:0003676">
    <property type="term" value="F:nucleic acid binding"/>
    <property type="evidence" value="ECO:0007669"/>
    <property type="project" value="InterPro"/>
</dbReference>
<accession>F4RF88</accession>
<dbReference type="GeneID" id="18929745"/>
<dbReference type="OrthoDB" id="3265515at2759"/>
<proteinExistence type="predicted"/>